<dbReference type="GeneID" id="85351436"/>
<evidence type="ECO:0000313" key="2">
    <source>
        <dbReference type="EMBL" id="KAK0449623.1"/>
    </source>
</evidence>
<protein>
    <submittedName>
        <fullName evidence="2">Uncharacterized protein</fullName>
    </submittedName>
</protein>
<dbReference type="Proteomes" id="UP001175211">
    <property type="component" value="Unassembled WGS sequence"/>
</dbReference>
<organism evidence="2 3">
    <name type="scientific">Armillaria tabescens</name>
    <name type="common">Ringless honey mushroom</name>
    <name type="synonym">Agaricus tabescens</name>
    <dbReference type="NCBI Taxonomy" id="1929756"/>
    <lineage>
        <taxon>Eukaryota</taxon>
        <taxon>Fungi</taxon>
        <taxon>Dikarya</taxon>
        <taxon>Basidiomycota</taxon>
        <taxon>Agaricomycotina</taxon>
        <taxon>Agaricomycetes</taxon>
        <taxon>Agaricomycetidae</taxon>
        <taxon>Agaricales</taxon>
        <taxon>Marasmiineae</taxon>
        <taxon>Physalacriaceae</taxon>
        <taxon>Desarmillaria</taxon>
    </lineage>
</organism>
<keyword evidence="1" id="KW-1133">Transmembrane helix</keyword>
<dbReference type="PANTHER" id="PTHR39470:SF1">
    <property type="entry name" value="CHORISMATE SYNTHASE PROTEIN"/>
    <property type="match status" value="1"/>
</dbReference>
<sequence>MVQAGASLLLFFVTLLAILLPSLYFLRLTWSSTPRLRRGISCFLLFHSIYLAYSLIILPPPNIFTALNVPLSTPTDSIRSLLLKNSDEPELPRAIEQLLRRMGSFETRTLYVRFGHDVVATCEYCHSYGDFAFFALSTSILSYIREIAIVGLVTIRGTHRERHRTLGIGALICVAVMEGYCKTTRIIQIPNDPNASVFMWHDNLFLLRRIVFLILPLIIHLVLRPSPSSPPTQTRAAMTLQGLVTKLHLLKYTRGAIARTPSLQAASQEWWSREHDEGEWVRNDKATQDMAEKLGLGFNEAEEGKEEGKLRASAKAAVKGLMSGFVPSDYWAPPPRDKSGPMM</sequence>
<accession>A0AA39JZT3</accession>
<feature type="transmembrane region" description="Helical" evidence="1">
    <location>
        <begin position="6"/>
        <end position="26"/>
    </location>
</feature>
<keyword evidence="1" id="KW-0472">Membrane</keyword>
<reference evidence="2" key="1">
    <citation type="submission" date="2023-06" db="EMBL/GenBank/DDBJ databases">
        <authorList>
            <consortium name="Lawrence Berkeley National Laboratory"/>
            <person name="Ahrendt S."/>
            <person name="Sahu N."/>
            <person name="Indic B."/>
            <person name="Wong-Bajracharya J."/>
            <person name="Merenyi Z."/>
            <person name="Ke H.-M."/>
            <person name="Monk M."/>
            <person name="Kocsube S."/>
            <person name="Drula E."/>
            <person name="Lipzen A."/>
            <person name="Balint B."/>
            <person name="Henrissat B."/>
            <person name="Andreopoulos B."/>
            <person name="Martin F.M."/>
            <person name="Harder C.B."/>
            <person name="Rigling D."/>
            <person name="Ford K.L."/>
            <person name="Foster G.D."/>
            <person name="Pangilinan J."/>
            <person name="Papanicolaou A."/>
            <person name="Barry K."/>
            <person name="LaButti K."/>
            <person name="Viragh M."/>
            <person name="Koriabine M."/>
            <person name="Yan M."/>
            <person name="Riley R."/>
            <person name="Champramary S."/>
            <person name="Plett K.L."/>
            <person name="Tsai I.J."/>
            <person name="Slot J."/>
            <person name="Sipos G."/>
            <person name="Plett J."/>
            <person name="Nagy L.G."/>
            <person name="Grigoriev I.V."/>
        </authorList>
    </citation>
    <scope>NUCLEOTIDE SEQUENCE</scope>
    <source>
        <strain evidence="2">CCBAS 213</strain>
    </source>
</reference>
<feature type="transmembrane region" description="Helical" evidence="1">
    <location>
        <begin position="38"/>
        <end position="58"/>
    </location>
</feature>
<name>A0AA39JZT3_ARMTA</name>
<evidence type="ECO:0000256" key="1">
    <source>
        <dbReference type="SAM" id="Phobius"/>
    </source>
</evidence>
<keyword evidence="1" id="KW-0812">Transmembrane</keyword>
<gene>
    <name evidence="2" type="ORF">EV420DRAFT_1275203</name>
</gene>
<comment type="caution">
    <text evidence="2">The sequence shown here is derived from an EMBL/GenBank/DDBJ whole genome shotgun (WGS) entry which is preliminary data.</text>
</comment>
<keyword evidence="3" id="KW-1185">Reference proteome</keyword>
<evidence type="ECO:0000313" key="3">
    <source>
        <dbReference type="Proteomes" id="UP001175211"/>
    </source>
</evidence>
<dbReference type="RefSeq" id="XP_060326915.1">
    <property type="nucleotide sequence ID" value="XM_060467888.1"/>
</dbReference>
<feature type="transmembrane region" description="Helical" evidence="1">
    <location>
        <begin position="206"/>
        <end position="223"/>
    </location>
</feature>
<dbReference type="EMBL" id="JAUEPS010000038">
    <property type="protein sequence ID" value="KAK0449623.1"/>
    <property type="molecule type" value="Genomic_DNA"/>
</dbReference>
<dbReference type="AlphaFoldDB" id="A0AA39JZT3"/>
<feature type="transmembrane region" description="Helical" evidence="1">
    <location>
        <begin position="131"/>
        <end position="155"/>
    </location>
</feature>
<proteinExistence type="predicted"/>
<dbReference type="PANTHER" id="PTHR39470">
    <property type="entry name" value="CHROMOSOME 10, WHOLE GENOME SHOTGUN SEQUENCE"/>
    <property type="match status" value="1"/>
</dbReference>